<evidence type="ECO:0000313" key="1">
    <source>
        <dbReference type="EMBL" id="CUU24048.1"/>
    </source>
</evidence>
<proteinExistence type="predicted"/>
<gene>
    <name evidence="1" type="ORF">EM595_1814</name>
</gene>
<name>A0A0U5L4F4_9GAMM</name>
<keyword evidence="2" id="KW-1185">Reference proteome</keyword>
<sequence length="36" mass="3757">MAGLGRYALTKAEIVLIHRQTAASAAAESAANSINW</sequence>
<accession>A0A0U5L4F4</accession>
<dbReference type="AlphaFoldDB" id="A0A0U5L4F4"/>
<dbReference type="EMBL" id="LN907827">
    <property type="protein sequence ID" value="CUU24048.1"/>
    <property type="molecule type" value="Genomic_DNA"/>
</dbReference>
<dbReference type="PATRIC" id="fig|1619313.3.peg.1883"/>
<organism evidence="1 2">
    <name type="scientific">Duffyella gerundensis</name>
    <dbReference type="NCBI Taxonomy" id="1619313"/>
    <lineage>
        <taxon>Bacteria</taxon>
        <taxon>Pseudomonadati</taxon>
        <taxon>Pseudomonadota</taxon>
        <taxon>Gammaproteobacteria</taxon>
        <taxon>Enterobacterales</taxon>
        <taxon>Erwiniaceae</taxon>
        <taxon>Duffyella</taxon>
    </lineage>
</organism>
<dbReference type="KEGG" id="ege:EM595_1814"/>
<reference evidence="2" key="1">
    <citation type="submission" date="2015-11" db="EMBL/GenBank/DDBJ databases">
        <authorList>
            <person name="Blom J."/>
        </authorList>
    </citation>
    <scope>NUCLEOTIDE SEQUENCE [LARGE SCALE GENOMIC DNA]</scope>
</reference>
<dbReference type="STRING" id="1619313.EM595_1814"/>
<protein>
    <submittedName>
        <fullName evidence="1">Uncharacterized protein</fullName>
    </submittedName>
</protein>
<dbReference type="Proteomes" id="UP000059419">
    <property type="component" value="Chromosome 1"/>
</dbReference>
<evidence type="ECO:0000313" key="2">
    <source>
        <dbReference type="Proteomes" id="UP000059419"/>
    </source>
</evidence>